<dbReference type="Pfam" id="PF09704">
    <property type="entry name" value="Cas_Cas5d"/>
    <property type="match status" value="1"/>
</dbReference>
<gene>
    <name evidence="2" type="ORF">mvi_16050</name>
</gene>
<name>A0A8H8WRR4_9HYPH</name>
<reference evidence="2" key="1">
    <citation type="submission" date="2020-11" db="EMBL/GenBank/DDBJ databases">
        <title>Complete genome sequence of a novel pathogenic Methylobacterium strain isolated from rice in Vietnam.</title>
        <authorList>
            <person name="Lai K."/>
            <person name="Okazaki S."/>
            <person name="Higashi K."/>
            <person name="Mori H."/>
            <person name="Toyoda A."/>
            <person name="Kurokawa K."/>
        </authorList>
    </citation>
    <scope>NUCLEOTIDE SEQUENCE</scope>
    <source>
        <strain evidence="2">VL1</strain>
    </source>
</reference>
<dbReference type="EMBL" id="AP024145">
    <property type="protein sequence ID" value="BCM83144.1"/>
    <property type="molecule type" value="Genomic_DNA"/>
</dbReference>
<sequence length="269" mass="29441">MPEHLVLLLDAPLCAFGGDIIDAYGVVRDFPGRSTVTGLLANALGYDRADGALLDRLQARLVLGSARVAEGRRVRDFQTARLGAGDRGWTTRGRVEGRSGGAATYDSPHIRYRDADADALVLVVFHLDPPEERPTLAEIEGALDRPERPLFIGRKPCLPSRPLVAGRIASNDIRTALDLALAACAAGTERFRLHPSRLRQTPDGWPRSERRVRAQWPADLGQADRAPGERERRLDMCDERDWVVGVHGGSRGVIEGRLCLPARTHGETP</sequence>
<dbReference type="AlphaFoldDB" id="A0A8H8WRR4"/>
<dbReference type="InterPro" id="IPR010147">
    <property type="entry name" value="CRISPR-assoc_prot_CasD"/>
</dbReference>
<dbReference type="NCBIfam" id="TIGR02593">
    <property type="entry name" value="CRISPR_cas5"/>
    <property type="match status" value="1"/>
</dbReference>
<dbReference type="GO" id="GO:0051607">
    <property type="term" value="P:defense response to virus"/>
    <property type="evidence" value="ECO:0007669"/>
    <property type="project" value="UniProtKB-KW"/>
</dbReference>
<dbReference type="RefSeq" id="WP_207182213.1">
    <property type="nucleotide sequence ID" value="NZ_AP024145.1"/>
</dbReference>
<proteinExistence type="predicted"/>
<dbReference type="Gene3D" id="3.30.70.2660">
    <property type="match status" value="1"/>
</dbReference>
<evidence type="ECO:0000313" key="2">
    <source>
        <dbReference type="EMBL" id="BCM83144.1"/>
    </source>
</evidence>
<evidence type="ECO:0000256" key="1">
    <source>
        <dbReference type="ARBA" id="ARBA00023118"/>
    </source>
</evidence>
<dbReference type="InterPro" id="IPR013422">
    <property type="entry name" value="CRISPR-assoc_prot_Cas5_N"/>
</dbReference>
<dbReference type="GO" id="GO:0003723">
    <property type="term" value="F:RNA binding"/>
    <property type="evidence" value="ECO:0007669"/>
    <property type="project" value="InterPro"/>
</dbReference>
<dbReference type="NCBIfam" id="TIGR01868">
    <property type="entry name" value="casD_Cas5e"/>
    <property type="match status" value="1"/>
</dbReference>
<dbReference type="GO" id="GO:0043571">
    <property type="term" value="P:maintenance of CRISPR repeat elements"/>
    <property type="evidence" value="ECO:0007669"/>
    <property type="project" value="InterPro"/>
</dbReference>
<protein>
    <submittedName>
        <fullName evidence="2">Type I-E CRISPR-associated protein Cas5/CasD</fullName>
    </submittedName>
</protein>
<evidence type="ECO:0000313" key="3">
    <source>
        <dbReference type="Proteomes" id="UP000663508"/>
    </source>
</evidence>
<keyword evidence="1" id="KW-0051">Antiviral defense</keyword>
<organism evidence="2 3">
    <name type="scientific">Methylobacterium indicum</name>
    <dbReference type="NCBI Taxonomy" id="1775910"/>
    <lineage>
        <taxon>Bacteria</taxon>
        <taxon>Pseudomonadati</taxon>
        <taxon>Pseudomonadota</taxon>
        <taxon>Alphaproteobacteria</taxon>
        <taxon>Hyphomicrobiales</taxon>
        <taxon>Methylobacteriaceae</taxon>
        <taxon>Methylobacterium</taxon>
    </lineage>
</organism>
<dbReference type="InterPro" id="IPR021124">
    <property type="entry name" value="CRISPR-assoc_prot_Cas5"/>
</dbReference>
<dbReference type="KEGG" id="mind:mvi_16050"/>
<dbReference type="Proteomes" id="UP000663508">
    <property type="component" value="Chromosome"/>
</dbReference>
<accession>A0A8H8WRR4</accession>